<protein>
    <recommendedName>
        <fullName evidence="1">DEAD/DEAH-box helicase domain-containing protein</fullName>
    </recommendedName>
</protein>
<sequence length="596" mass="66453">MLDIKLYEQQKETYQTDYQFRASVVVAEAIYRKGIGLEPGPRYISMPVGCGKTTGAIWGIVRFAKENPDKKICFLTPYVKGVKEQFDKLKVELGEANVGRFYSGASGEKSEQLKKPVFVCTHQFGSYNLAKLQDRDLVVVDEAFYGSDDVQISSDSIYKASDWARREGIRADEFRGVFELLDGFVQQQHIGDGFLPIDPGPIVHDLSLIAKYDFSEVVNPFGDVERIGDFQSFCAAMLEGRAFAAHKANGRVTFVSGALGIPSMENTVVLTATGGMTYEAVGTFTEIPLVKHSFVAPRYDQLTLVRLSDPEIKGSYKTWKSAKIKPEVVSYVEWVLEQVAEDEIYFSVPKSVFDGCLTDFFGFGAGAKVDLPAIVDKDGKTIHLSHHHVGIGSNSYKDCKAVVYLWDNHIPKLASVRKYHVLSGEDVTEASLEQANNGDLRGPFAKVRDASLVENVMQQIGRGAIRQIDGSRQAGQMKAYVLVEPKTFGELQLQMKGSQTVDCDGFGRIRKPSGRVRKVLRYLKDNTGADLRASEVQKCTGTYINRVKKELEDLEGQLQNIGYRFQKGRRGRGNEAMFIWIGESEDDNYTKMEKVA</sequence>
<dbReference type="Pfam" id="PF00270">
    <property type="entry name" value="DEAD"/>
    <property type="match status" value="1"/>
</dbReference>
<evidence type="ECO:0000259" key="1">
    <source>
        <dbReference type="Pfam" id="PF00270"/>
    </source>
</evidence>
<dbReference type="AlphaFoldDB" id="A0A1B0ZQ09"/>
<keyword evidence="3" id="KW-1185">Reference proteome</keyword>
<dbReference type="SUPFAM" id="SSF52540">
    <property type="entry name" value="P-loop containing nucleoside triphosphate hydrolases"/>
    <property type="match status" value="1"/>
</dbReference>
<dbReference type="GO" id="GO:0003676">
    <property type="term" value="F:nucleic acid binding"/>
    <property type="evidence" value="ECO:0007669"/>
    <property type="project" value="InterPro"/>
</dbReference>
<dbReference type="InterPro" id="IPR027417">
    <property type="entry name" value="P-loop_NTPase"/>
</dbReference>
<organism evidence="2 3">
    <name type="scientific">Phaeobacter gallaeciensis</name>
    <dbReference type="NCBI Taxonomy" id="60890"/>
    <lineage>
        <taxon>Bacteria</taxon>
        <taxon>Pseudomonadati</taxon>
        <taxon>Pseudomonadota</taxon>
        <taxon>Alphaproteobacteria</taxon>
        <taxon>Rhodobacterales</taxon>
        <taxon>Roseobacteraceae</taxon>
        <taxon>Phaeobacter</taxon>
    </lineage>
</organism>
<feature type="domain" description="DEAD/DEAH-box helicase" evidence="1">
    <location>
        <begin position="44"/>
        <end position="143"/>
    </location>
</feature>
<dbReference type="GO" id="GO:0005524">
    <property type="term" value="F:ATP binding"/>
    <property type="evidence" value="ECO:0007669"/>
    <property type="project" value="InterPro"/>
</dbReference>
<reference evidence="2 3" key="1">
    <citation type="submission" date="2016-04" db="EMBL/GenBank/DDBJ databases">
        <authorList>
            <person name="Evans L.H."/>
            <person name="Alamgir A."/>
            <person name="Owens N."/>
            <person name="Weber N.D."/>
            <person name="Virtaneva K."/>
            <person name="Barbian K."/>
            <person name="Babar A."/>
            <person name="Rosenke K."/>
        </authorList>
    </citation>
    <scope>NUCLEOTIDE SEQUENCE [LARGE SCALE GENOMIC DNA]</scope>
    <source>
        <strain evidence="2 3">JL2886</strain>
    </source>
</reference>
<dbReference type="InterPro" id="IPR011545">
    <property type="entry name" value="DEAD/DEAH_box_helicase_dom"/>
</dbReference>
<evidence type="ECO:0000313" key="2">
    <source>
        <dbReference type="EMBL" id="ANP36178.1"/>
    </source>
</evidence>
<gene>
    <name evidence="2" type="ORF">JL2886_01258</name>
</gene>
<evidence type="ECO:0000313" key="3">
    <source>
        <dbReference type="Proteomes" id="UP000092565"/>
    </source>
</evidence>
<dbReference type="EMBL" id="CP015124">
    <property type="protein sequence ID" value="ANP36178.1"/>
    <property type="molecule type" value="Genomic_DNA"/>
</dbReference>
<dbReference type="Gene3D" id="3.40.50.300">
    <property type="entry name" value="P-loop containing nucleotide triphosphate hydrolases"/>
    <property type="match status" value="1"/>
</dbReference>
<dbReference type="OrthoDB" id="9979827at2"/>
<proteinExistence type="predicted"/>
<accession>A0A1B0ZQ09</accession>
<dbReference type="RefSeq" id="WP_133245369.1">
    <property type="nucleotide sequence ID" value="NZ_CP015124.1"/>
</dbReference>
<name>A0A1B0ZQ09_9RHOB</name>
<dbReference type="Proteomes" id="UP000092565">
    <property type="component" value="Chromosome"/>
</dbReference>